<accession>A0A2K8P2B5</accession>
<dbReference type="Gene3D" id="3.40.1190.10">
    <property type="entry name" value="Mur-like, catalytic domain"/>
    <property type="match status" value="1"/>
</dbReference>
<comment type="similarity">
    <text evidence="1">Belongs to the folylpolyglutamate synthase family.</text>
</comment>
<evidence type="ECO:0000256" key="1">
    <source>
        <dbReference type="ARBA" id="ARBA00008276"/>
    </source>
</evidence>
<dbReference type="GO" id="GO:0046872">
    <property type="term" value="F:metal ion binding"/>
    <property type="evidence" value="ECO:0007669"/>
    <property type="project" value="UniProtKB-KW"/>
</dbReference>
<keyword evidence="7" id="KW-0460">Magnesium</keyword>
<dbReference type="Pfam" id="PF02875">
    <property type="entry name" value="Mur_ligase_C"/>
    <property type="match status" value="1"/>
</dbReference>
<dbReference type="AlphaFoldDB" id="A0A2K8P2B5"/>
<evidence type="ECO:0000256" key="3">
    <source>
        <dbReference type="ARBA" id="ARBA00022598"/>
    </source>
</evidence>
<evidence type="ECO:0000259" key="11">
    <source>
        <dbReference type="Pfam" id="PF08245"/>
    </source>
</evidence>
<comment type="catalytic activity">
    <reaction evidence="9">
        <text>(6S)-5,6,7,8-tetrahydrofolyl-(gamma-L-Glu)(n) + L-glutamate + ATP = (6S)-5,6,7,8-tetrahydrofolyl-(gamma-L-Glu)(n+1) + ADP + phosphate + H(+)</text>
        <dbReference type="Rhea" id="RHEA:10580"/>
        <dbReference type="Rhea" id="RHEA-COMP:14738"/>
        <dbReference type="Rhea" id="RHEA-COMP:14740"/>
        <dbReference type="ChEBI" id="CHEBI:15378"/>
        <dbReference type="ChEBI" id="CHEBI:29985"/>
        <dbReference type="ChEBI" id="CHEBI:30616"/>
        <dbReference type="ChEBI" id="CHEBI:43474"/>
        <dbReference type="ChEBI" id="CHEBI:141005"/>
        <dbReference type="ChEBI" id="CHEBI:456216"/>
        <dbReference type="EC" id="6.3.2.17"/>
    </reaction>
</comment>
<reference evidence="12 13" key="1">
    <citation type="submission" date="2017-11" db="EMBL/GenBank/DDBJ databases">
        <title>Genome sequence of Entomoplasma somnilux PYAN-1 (ATCC 49194).</title>
        <authorList>
            <person name="Lo W.-S."/>
            <person name="Gasparich G.E."/>
            <person name="Kuo C.-H."/>
        </authorList>
    </citation>
    <scope>NUCLEOTIDE SEQUENCE [LARGE SCALE GENOMIC DNA]</scope>
    <source>
        <strain evidence="12 13">PYAN-1</strain>
    </source>
</reference>
<dbReference type="EMBL" id="CP024965">
    <property type="protein sequence ID" value="ATZ19033.1"/>
    <property type="molecule type" value="Genomic_DNA"/>
</dbReference>
<keyword evidence="3" id="KW-0436">Ligase</keyword>
<evidence type="ECO:0000256" key="2">
    <source>
        <dbReference type="ARBA" id="ARBA00013025"/>
    </source>
</evidence>
<keyword evidence="5" id="KW-0547">Nucleotide-binding</keyword>
<dbReference type="Pfam" id="PF08245">
    <property type="entry name" value="Mur_ligase_M"/>
    <property type="match status" value="1"/>
</dbReference>
<dbReference type="NCBIfam" id="TIGR01499">
    <property type="entry name" value="folC"/>
    <property type="match status" value="1"/>
</dbReference>
<evidence type="ECO:0000313" key="12">
    <source>
        <dbReference type="EMBL" id="ATZ19033.1"/>
    </source>
</evidence>
<dbReference type="PANTHER" id="PTHR11136">
    <property type="entry name" value="FOLYLPOLYGLUTAMATE SYNTHASE-RELATED"/>
    <property type="match status" value="1"/>
</dbReference>
<organism evidence="12 13">
    <name type="scientific">Williamsoniiplasma somnilux</name>
    <dbReference type="NCBI Taxonomy" id="215578"/>
    <lineage>
        <taxon>Bacteria</taxon>
        <taxon>Bacillati</taxon>
        <taxon>Mycoplasmatota</taxon>
        <taxon>Mollicutes</taxon>
        <taxon>Entomoplasmatales</taxon>
        <taxon>Williamsoniiplasma</taxon>
    </lineage>
</organism>
<dbReference type="SUPFAM" id="SSF53623">
    <property type="entry name" value="MurD-like peptide ligases, catalytic domain"/>
    <property type="match status" value="1"/>
</dbReference>
<evidence type="ECO:0000256" key="8">
    <source>
        <dbReference type="ARBA" id="ARBA00030592"/>
    </source>
</evidence>
<proteinExistence type="inferred from homology"/>
<feature type="domain" description="Mur ligase central" evidence="11">
    <location>
        <begin position="41"/>
        <end position="215"/>
    </location>
</feature>
<evidence type="ECO:0000256" key="5">
    <source>
        <dbReference type="ARBA" id="ARBA00022741"/>
    </source>
</evidence>
<evidence type="ECO:0000256" key="7">
    <source>
        <dbReference type="ARBA" id="ARBA00022842"/>
    </source>
</evidence>
<dbReference type="InterPro" id="IPR004101">
    <property type="entry name" value="Mur_ligase_C"/>
</dbReference>
<evidence type="ECO:0000256" key="4">
    <source>
        <dbReference type="ARBA" id="ARBA00022723"/>
    </source>
</evidence>
<dbReference type="Gene3D" id="3.90.190.20">
    <property type="entry name" value="Mur ligase, C-terminal domain"/>
    <property type="match status" value="1"/>
</dbReference>
<dbReference type="GO" id="GO:0005524">
    <property type="term" value="F:ATP binding"/>
    <property type="evidence" value="ECO:0007669"/>
    <property type="project" value="UniProtKB-KW"/>
</dbReference>
<dbReference type="KEGG" id="esx:ESOMN_v1c06510"/>
<evidence type="ECO:0000256" key="6">
    <source>
        <dbReference type="ARBA" id="ARBA00022840"/>
    </source>
</evidence>
<dbReference type="EC" id="6.3.2.17" evidence="2"/>
<keyword evidence="4" id="KW-0479">Metal-binding</keyword>
<evidence type="ECO:0000259" key="10">
    <source>
        <dbReference type="Pfam" id="PF02875"/>
    </source>
</evidence>
<dbReference type="InterPro" id="IPR001645">
    <property type="entry name" value="Folylpolyglutamate_synth"/>
</dbReference>
<dbReference type="GO" id="GO:0005737">
    <property type="term" value="C:cytoplasm"/>
    <property type="evidence" value="ECO:0007669"/>
    <property type="project" value="TreeGrafter"/>
</dbReference>
<dbReference type="InterPro" id="IPR036565">
    <property type="entry name" value="Mur-like_cat_sf"/>
</dbReference>
<keyword evidence="6" id="KW-0067">ATP-binding</keyword>
<dbReference type="GO" id="GO:0004326">
    <property type="term" value="F:tetrahydrofolylpolyglutamate synthase activity"/>
    <property type="evidence" value="ECO:0007669"/>
    <property type="project" value="UniProtKB-EC"/>
</dbReference>
<name>A0A2K8P2B5_9MOLU</name>
<evidence type="ECO:0000313" key="13">
    <source>
        <dbReference type="Proteomes" id="UP000232230"/>
    </source>
</evidence>
<dbReference type="GO" id="GO:0008841">
    <property type="term" value="F:dihydrofolate synthase activity"/>
    <property type="evidence" value="ECO:0007669"/>
    <property type="project" value="TreeGrafter"/>
</dbReference>
<protein>
    <recommendedName>
        <fullName evidence="2">tetrahydrofolate synthase</fullName>
        <ecNumber evidence="2">6.3.2.17</ecNumber>
    </recommendedName>
    <alternativeName>
        <fullName evidence="8">Tetrahydrofolylpolyglutamate synthase</fullName>
    </alternativeName>
</protein>
<dbReference type="PANTHER" id="PTHR11136:SF0">
    <property type="entry name" value="DIHYDROFOLATE SYNTHETASE-RELATED"/>
    <property type="match status" value="1"/>
</dbReference>
<dbReference type="SUPFAM" id="SSF53244">
    <property type="entry name" value="MurD-like peptide ligases, peptide-binding domain"/>
    <property type="match status" value="1"/>
</dbReference>
<feature type="domain" description="Mur ligase C-terminal" evidence="10">
    <location>
        <begin position="249"/>
        <end position="324"/>
    </location>
</feature>
<keyword evidence="13" id="KW-1185">Reference proteome</keyword>
<evidence type="ECO:0000256" key="9">
    <source>
        <dbReference type="ARBA" id="ARBA00047493"/>
    </source>
</evidence>
<sequence length="368" mass="42585">MIKVSQDIIPVNKRFAQEYNLGKVLNILGNPEKLVPTINIVGTNGKGSTSFYLSKVLLKKYSKVGLFISPAFLHHNERIQINNIPISDDDLMKYLELAKKYVDEYHLTFFEIWTLIMILYFADQKVDIAVIEAGIGGVKDSTNFMSNQIATLLTSVSIDHTEVLGETIEEILFQKVNIVKNNKPLFISKDNEKYFSQIKNMLPNNQIIIGSSVFDRVSYQENNKGLVKVFLTFLEIEDETIFKLNPPLGRFTILNQDPFLIIDGAHNSDGIKNLIKTVKYYNEDFIVLFASSFHKDFQTNLKMLNENFKEVYITSFEHLKAWNIEEINYPNKIINWKNFLQNNKTKNILICGSLYFVPEVFEWYNLNM</sequence>
<dbReference type="Proteomes" id="UP000232230">
    <property type="component" value="Chromosome"/>
</dbReference>
<dbReference type="InterPro" id="IPR013221">
    <property type="entry name" value="Mur_ligase_cen"/>
</dbReference>
<dbReference type="RefSeq" id="WP_024863547.1">
    <property type="nucleotide sequence ID" value="NZ_CP024965.1"/>
</dbReference>
<dbReference type="InterPro" id="IPR036615">
    <property type="entry name" value="Mur_ligase_C_dom_sf"/>
</dbReference>
<gene>
    <name evidence="12" type="primary">folC</name>
    <name evidence="12" type="ORF">ESOMN_v1c06510</name>
</gene>